<dbReference type="AlphaFoldDB" id="A0A4S8Q879"/>
<name>A0A4S8Q879_9ACTN</name>
<accession>A0A4S8Q879</accession>
<dbReference type="OrthoDB" id="3695526at2"/>
<proteinExistence type="predicted"/>
<evidence type="ECO:0000313" key="2">
    <source>
        <dbReference type="Proteomes" id="UP000308760"/>
    </source>
</evidence>
<dbReference type="RefSeq" id="WP_136535362.1">
    <property type="nucleotide sequence ID" value="NZ_STGY01000056.1"/>
</dbReference>
<gene>
    <name evidence="1" type="ORF">FAB82_15080</name>
</gene>
<dbReference type="Proteomes" id="UP000308760">
    <property type="component" value="Unassembled WGS sequence"/>
</dbReference>
<dbReference type="EMBL" id="STGY01000056">
    <property type="protein sequence ID" value="THV40587.1"/>
    <property type="molecule type" value="Genomic_DNA"/>
</dbReference>
<keyword evidence="2" id="KW-1185">Reference proteome</keyword>
<reference evidence="1 2" key="2">
    <citation type="submission" date="2019-05" db="EMBL/GenBank/DDBJ databases">
        <title>Glycomyces buryatensis sp. nov.</title>
        <authorList>
            <person name="Nikitina E."/>
        </authorList>
    </citation>
    <scope>NUCLEOTIDE SEQUENCE [LARGE SCALE GENOMIC DNA]</scope>
    <source>
        <strain evidence="1 2">18</strain>
    </source>
</reference>
<sequence>MQSVNTENLDLKGDAATAIKALRMRARGILPSKIMKFLDIDYATYRNWITGGLDDTDAEYEIVIDLTAEIRRLGTSAVAAS</sequence>
<organism evidence="1 2">
    <name type="scientific">Glycomyces buryatensis</name>
    <dbReference type="NCBI Taxonomy" id="2570927"/>
    <lineage>
        <taxon>Bacteria</taxon>
        <taxon>Bacillati</taxon>
        <taxon>Actinomycetota</taxon>
        <taxon>Actinomycetes</taxon>
        <taxon>Glycomycetales</taxon>
        <taxon>Glycomycetaceae</taxon>
        <taxon>Glycomyces</taxon>
    </lineage>
</organism>
<evidence type="ECO:0000313" key="1">
    <source>
        <dbReference type="EMBL" id="THV40587.1"/>
    </source>
</evidence>
<comment type="caution">
    <text evidence="1">The sequence shown here is derived from an EMBL/GenBank/DDBJ whole genome shotgun (WGS) entry which is preliminary data.</text>
</comment>
<protein>
    <submittedName>
        <fullName evidence="1">Uncharacterized protein</fullName>
    </submittedName>
</protein>
<reference evidence="2" key="1">
    <citation type="submission" date="2019-04" db="EMBL/GenBank/DDBJ databases">
        <title>Nocardioides xinjiangensis sp. nov.</title>
        <authorList>
            <person name="Liu S."/>
        </authorList>
    </citation>
    <scope>NUCLEOTIDE SEQUENCE [LARGE SCALE GENOMIC DNA]</scope>
    <source>
        <strain evidence="2">18</strain>
    </source>
</reference>